<protein>
    <submittedName>
        <fullName evidence="1">Uncharacterized protein</fullName>
    </submittedName>
</protein>
<organism evidence="1 2">
    <name type="scientific">Phyllotreta striolata</name>
    <name type="common">Striped flea beetle</name>
    <name type="synonym">Crioceris striolata</name>
    <dbReference type="NCBI Taxonomy" id="444603"/>
    <lineage>
        <taxon>Eukaryota</taxon>
        <taxon>Metazoa</taxon>
        <taxon>Ecdysozoa</taxon>
        <taxon>Arthropoda</taxon>
        <taxon>Hexapoda</taxon>
        <taxon>Insecta</taxon>
        <taxon>Pterygota</taxon>
        <taxon>Neoptera</taxon>
        <taxon>Endopterygota</taxon>
        <taxon>Coleoptera</taxon>
        <taxon>Polyphaga</taxon>
        <taxon>Cucujiformia</taxon>
        <taxon>Chrysomeloidea</taxon>
        <taxon>Chrysomelidae</taxon>
        <taxon>Galerucinae</taxon>
        <taxon>Alticini</taxon>
        <taxon>Phyllotreta</taxon>
    </lineage>
</organism>
<accession>A0A9N9TKZ5</accession>
<proteinExistence type="predicted"/>
<dbReference type="EMBL" id="OU900108">
    <property type="protein sequence ID" value="CAG9857836.1"/>
    <property type="molecule type" value="Genomic_DNA"/>
</dbReference>
<reference evidence="1" key="1">
    <citation type="submission" date="2022-01" db="EMBL/GenBank/DDBJ databases">
        <authorList>
            <person name="King R."/>
        </authorList>
    </citation>
    <scope>NUCLEOTIDE SEQUENCE</scope>
</reference>
<keyword evidence="2" id="KW-1185">Reference proteome</keyword>
<evidence type="ECO:0000313" key="2">
    <source>
        <dbReference type="Proteomes" id="UP001153712"/>
    </source>
</evidence>
<sequence length="230" mass="26751">MFLFCCRILKQPGKLVFYLFTIMFLIVRDSHELGPCFQNCFGPATRIKIYNDVSQGYLHVNGTSVVAKGDGIIYKISAGRYFYLYDMKAEKFICWKRPHRTKGLRHNHNRKHKTHASLVARKVSNMNCQFMDKIDKDTAGGYVNLVPAFNKSLKMKFNMHGKFVSQECVQQAGPVRHRNRCIQQANFLIEVYSDDGCKCPEARKHFCRSKFRKMKVFESICSRSNETYDS</sequence>
<dbReference type="AlphaFoldDB" id="A0A9N9TKZ5"/>
<gene>
    <name evidence="1" type="ORF">PHYEVI_LOCUS4234</name>
</gene>
<evidence type="ECO:0000313" key="1">
    <source>
        <dbReference type="EMBL" id="CAG9857836.1"/>
    </source>
</evidence>
<dbReference type="OrthoDB" id="6717992at2759"/>
<dbReference type="Proteomes" id="UP001153712">
    <property type="component" value="Chromosome 15"/>
</dbReference>
<name>A0A9N9TKZ5_PHYSR</name>